<dbReference type="InterPro" id="IPR017585">
    <property type="entry name" value="SAF_FlgA"/>
</dbReference>
<evidence type="ECO:0000313" key="9">
    <source>
        <dbReference type="EMBL" id="KEQ15938.1"/>
    </source>
</evidence>
<dbReference type="InterPro" id="IPR013974">
    <property type="entry name" value="SAF"/>
</dbReference>
<feature type="chain" id="PRO_5001760672" description="Flagella basal body P-ring formation protein FlgA" evidence="7">
    <location>
        <begin position="27"/>
        <end position="189"/>
    </location>
</feature>
<dbReference type="Proteomes" id="UP000028006">
    <property type="component" value="Unassembled WGS sequence"/>
</dbReference>
<sequence length="189" mass="21167">MLSVIRYSRRLFLLLTLLLPAGNGWSDNFSSQAVQAVTHWLEPRANELAESLEASHFKVSVEPPPGRIKLSRCPTAPRVKLLTRLAPGRQSLRVICHEQNNQSLMVHAYISLFVPVIVSRQRIQKGALITENNSLWQTLDISHLKQGYFRDIAPLKGLPALRTIKPGQVLTPEMFLSSHQDAENSGIAE</sequence>
<reference evidence="9 10" key="1">
    <citation type="submission" date="2014-06" db="EMBL/GenBank/DDBJ databases">
        <title>Whole Genome Sequences of Three Symbiotic Endozoicomonas Bacteria.</title>
        <authorList>
            <person name="Neave M.J."/>
            <person name="Apprill A."/>
            <person name="Voolstra C.R."/>
        </authorList>
    </citation>
    <scope>NUCLEOTIDE SEQUENCE [LARGE SCALE GENOMIC DNA]</scope>
    <source>
        <strain evidence="9 10">LMG 24815</strain>
    </source>
</reference>
<dbReference type="InterPro" id="IPR039246">
    <property type="entry name" value="Flagellar_FlgA"/>
</dbReference>
<comment type="function">
    <text evidence="6">Involved in the assembly process of the P-ring formation. It may associate with FlgF on the rod constituting a structure essential for the P-ring assembly or may act as a modulator protein for the P-ring assembly.</text>
</comment>
<keyword evidence="4 7" id="KW-0732">Signal</keyword>
<dbReference type="PANTHER" id="PTHR36307">
    <property type="entry name" value="FLAGELLA BASAL BODY P-RING FORMATION PROTEIN FLGA"/>
    <property type="match status" value="1"/>
</dbReference>
<protein>
    <recommendedName>
        <fullName evidence="3">Flagella basal body P-ring formation protein FlgA</fullName>
    </recommendedName>
</protein>
<comment type="caution">
    <text evidence="9">The sequence shown here is derived from an EMBL/GenBank/DDBJ whole genome shotgun (WGS) entry which is preliminary data.</text>
</comment>
<evidence type="ECO:0000256" key="7">
    <source>
        <dbReference type="SAM" id="SignalP"/>
    </source>
</evidence>
<feature type="signal peptide" evidence="7">
    <location>
        <begin position="1"/>
        <end position="26"/>
    </location>
</feature>
<organism evidence="9 10">
    <name type="scientific">Endozoicomonas montiporae</name>
    <dbReference type="NCBI Taxonomy" id="1027273"/>
    <lineage>
        <taxon>Bacteria</taxon>
        <taxon>Pseudomonadati</taxon>
        <taxon>Pseudomonadota</taxon>
        <taxon>Gammaproteobacteria</taxon>
        <taxon>Oceanospirillales</taxon>
        <taxon>Endozoicomonadaceae</taxon>
        <taxon>Endozoicomonas</taxon>
    </lineage>
</organism>
<evidence type="ECO:0000256" key="2">
    <source>
        <dbReference type="ARBA" id="ARBA00010474"/>
    </source>
</evidence>
<dbReference type="Gene3D" id="3.90.1210.10">
    <property type="entry name" value="Antifreeze-like/N-acetylneuraminic acid synthase C-terminal domain"/>
    <property type="match status" value="1"/>
</dbReference>
<dbReference type="PANTHER" id="PTHR36307:SF1">
    <property type="entry name" value="FLAGELLA BASAL BODY P-RING FORMATION PROTEIN FLGA"/>
    <property type="match status" value="1"/>
</dbReference>
<proteinExistence type="inferred from homology"/>
<dbReference type="EMBL" id="JOKG01000001">
    <property type="protein sequence ID" value="KEQ15938.1"/>
    <property type="molecule type" value="Genomic_DNA"/>
</dbReference>
<evidence type="ECO:0000259" key="8">
    <source>
        <dbReference type="SMART" id="SM00858"/>
    </source>
</evidence>
<dbReference type="SMART" id="SM00858">
    <property type="entry name" value="SAF"/>
    <property type="match status" value="1"/>
</dbReference>
<evidence type="ECO:0000256" key="3">
    <source>
        <dbReference type="ARBA" id="ARBA00014754"/>
    </source>
</evidence>
<evidence type="ECO:0000313" key="10">
    <source>
        <dbReference type="Proteomes" id="UP000028006"/>
    </source>
</evidence>
<dbReference type="GO" id="GO:0042597">
    <property type="term" value="C:periplasmic space"/>
    <property type="evidence" value="ECO:0007669"/>
    <property type="project" value="UniProtKB-SubCell"/>
</dbReference>
<keyword evidence="10" id="KW-1185">Reference proteome</keyword>
<evidence type="ECO:0000256" key="1">
    <source>
        <dbReference type="ARBA" id="ARBA00004418"/>
    </source>
</evidence>
<dbReference type="AlphaFoldDB" id="A0A081NBW5"/>
<accession>A0A081NBW5</accession>
<dbReference type="RefSeq" id="WP_034873204.1">
    <property type="nucleotide sequence ID" value="NZ_JOKG01000001.1"/>
</dbReference>
<comment type="similarity">
    <text evidence="2">Belongs to the FlgA family.</text>
</comment>
<dbReference type="GO" id="GO:0044780">
    <property type="term" value="P:bacterial-type flagellum assembly"/>
    <property type="evidence" value="ECO:0007669"/>
    <property type="project" value="InterPro"/>
</dbReference>
<name>A0A081NBW5_9GAMM</name>
<evidence type="ECO:0000256" key="4">
    <source>
        <dbReference type="ARBA" id="ARBA00022729"/>
    </source>
</evidence>
<evidence type="ECO:0000256" key="6">
    <source>
        <dbReference type="ARBA" id="ARBA00025643"/>
    </source>
</evidence>
<dbReference type="Pfam" id="PF13144">
    <property type="entry name" value="ChapFlgA"/>
    <property type="match status" value="1"/>
</dbReference>
<comment type="subcellular location">
    <subcellularLocation>
        <location evidence="1">Periplasm</location>
    </subcellularLocation>
</comment>
<keyword evidence="5" id="KW-0574">Periplasm</keyword>
<feature type="domain" description="SAF" evidence="8">
    <location>
        <begin position="114"/>
        <end position="176"/>
    </location>
</feature>
<dbReference type="CDD" id="cd11614">
    <property type="entry name" value="SAF_CpaB_FlgA_like"/>
    <property type="match status" value="1"/>
</dbReference>
<gene>
    <name evidence="9" type="ORF">GZ77_05465</name>
</gene>
<evidence type="ECO:0000256" key="5">
    <source>
        <dbReference type="ARBA" id="ARBA00022764"/>
    </source>
</evidence>